<dbReference type="Proteomes" id="UP001303115">
    <property type="component" value="Unassembled WGS sequence"/>
</dbReference>
<keyword evidence="5 7" id="KW-0472">Membrane</keyword>
<feature type="transmembrane region" description="Helical" evidence="7">
    <location>
        <begin position="284"/>
        <end position="305"/>
    </location>
</feature>
<evidence type="ECO:0000256" key="3">
    <source>
        <dbReference type="ARBA" id="ARBA00022692"/>
    </source>
</evidence>
<keyword evidence="3 7" id="KW-0812">Transmembrane</keyword>
<dbReference type="PANTHER" id="PTHR23502:SF68">
    <property type="entry name" value="MULTIDRUG TRANSPORTER, PUTATIVE (AFU_ORTHOLOGUE AFUA_3G01120)-RELATED"/>
    <property type="match status" value="1"/>
</dbReference>
<comment type="caution">
    <text evidence="9">The sequence shown here is derived from an EMBL/GenBank/DDBJ whole genome shotgun (WGS) entry which is preliminary data.</text>
</comment>
<gene>
    <name evidence="9" type="ORF">C8A01DRAFT_31619</name>
</gene>
<dbReference type="Gene3D" id="1.20.1250.20">
    <property type="entry name" value="MFS general substrate transporter like domains"/>
    <property type="match status" value="1"/>
</dbReference>
<feature type="transmembrane region" description="Helical" evidence="7">
    <location>
        <begin position="374"/>
        <end position="393"/>
    </location>
</feature>
<dbReference type="GO" id="GO:0016020">
    <property type="term" value="C:membrane"/>
    <property type="evidence" value="ECO:0007669"/>
    <property type="project" value="UniProtKB-SubCell"/>
</dbReference>
<evidence type="ECO:0000313" key="10">
    <source>
        <dbReference type="Proteomes" id="UP001303115"/>
    </source>
</evidence>
<dbReference type="InterPro" id="IPR036259">
    <property type="entry name" value="MFS_trans_sf"/>
</dbReference>
<feature type="compositionally biased region" description="Polar residues" evidence="6">
    <location>
        <begin position="1"/>
        <end position="11"/>
    </location>
</feature>
<evidence type="ECO:0000256" key="6">
    <source>
        <dbReference type="SAM" id="MobiDB-lite"/>
    </source>
</evidence>
<name>A0AAN6SVP5_9PEZI</name>
<evidence type="ECO:0000256" key="5">
    <source>
        <dbReference type="ARBA" id="ARBA00023136"/>
    </source>
</evidence>
<proteinExistence type="inferred from homology"/>
<dbReference type="Pfam" id="PF07690">
    <property type="entry name" value="MFS_1"/>
    <property type="match status" value="1"/>
</dbReference>
<dbReference type="PROSITE" id="PS50850">
    <property type="entry name" value="MFS"/>
    <property type="match status" value="1"/>
</dbReference>
<feature type="transmembrane region" description="Helical" evidence="7">
    <location>
        <begin position="213"/>
        <end position="234"/>
    </location>
</feature>
<dbReference type="CDD" id="cd17323">
    <property type="entry name" value="MFS_Tpo1_MDR_like"/>
    <property type="match status" value="1"/>
</dbReference>
<dbReference type="FunFam" id="1.20.1250.20:FF:000011">
    <property type="entry name" value="MFS multidrug transporter, putative"/>
    <property type="match status" value="1"/>
</dbReference>
<protein>
    <submittedName>
        <fullName evidence="9">Major facilitator superfamily domain-containing protein</fullName>
    </submittedName>
</protein>
<accession>A0AAN6SVP5</accession>
<comment type="subcellular location">
    <subcellularLocation>
        <location evidence="1">Membrane</location>
        <topology evidence="1">Multi-pass membrane protein</topology>
    </subcellularLocation>
</comment>
<dbReference type="PANTHER" id="PTHR23502">
    <property type="entry name" value="MAJOR FACILITATOR SUPERFAMILY"/>
    <property type="match status" value="1"/>
</dbReference>
<dbReference type="InterPro" id="IPR011701">
    <property type="entry name" value="MFS"/>
</dbReference>
<reference evidence="10" key="1">
    <citation type="journal article" date="2023" name="Mol. Phylogenet. Evol.">
        <title>Genome-scale phylogeny and comparative genomics of the fungal order Sordariales.</title>
        <authorList>
            <person name="Hensen N."/>
            <person name="Bonometti L."/>
            <person name="Westerberg I."/>
            <person name="Brannstrom I.O."/>
            <person name="Guillou S."/>
            <person name="Cros-Aarteil S."/>
            <person name="Calhoun S."/>
            <person name="Haridas S."/>
            <person name="Kuo A."/>
            <person name="Mondo S."/>
            <person name="Pangilinan J."/>
            <person name="Riley R."/>
            <person name="LaButti K."/>
            <person name="Andreopoulos B."/>
            <person name="Lipzen A."/>
            <person name="Chen C."/>
            <person name="Yan M."/>
            <person name="Daum C."/>
            <person name="Ng V."/>
            <person name="Clum A."/>
            <person name="Steindorff A."/>
            <person name="Ohm R.A."/>
            <person name="Martin F."/>
            <person name="Silar P."/>
            <person name="Natvig D.O."/>
            <person name="Lalanne C."/>
            <person name="Gautier V."/>
            <person name="Ament-Velasquez S.L."/>
            <person name="Kruys A."/>
            <person name="Hutchinson M.I."/>
            <person name="Powell A.J."/>
            <person name="Barry K."/>
            <person name="Miller A.N."/>
            <person name="Grigoriev I.V."/>
            <person name="Debuchy R."/>
            <person name="Gladieux P."/>
            <person name="Hiltunen Thoren M."/>
            <person name="Johannesson H."/>
        </authorList>
    </citation>
    <scope>NUCLEOTIDE SEQUENCE [LARGE SCALE GENOMIC DNA]</scope>
    <source>
        <strain evidence="10">CBS 284.82</strain>
    </source>
</reference>
<evidence type="ECO:0000256" key="7">
    <source>
        <dbReference type="SAM" id="Phobius"/>
    </source>
</evidence>
<feature type="transmembrane region" description="Helical" evidence="7">
    <location>
        <begin position="399"/>
        <end position="424"/>
    </location>
</feature>
<dbReference type="AlphaFoldDB" id="A0AAN6SVP5"/>
<evidence type="ECO:0000256" key="2">
    <source>
        <dbReference type="ARBA" id="ARBA00008335"/>
    </source>
</evidence>
<feature type="region of interest" description="Disordered" evidence="6">
    <location>
        <begin position="1"/>
        <end position="40"/>
    </location>
</feature>
<feature type="transmembrane region" description="Helical" evidence="7">
    <location>
        <begin position="95"/>
        <end position="115"/>
    </location>
</feature>
<keyword evidence="10" id="KW-1185">Reference proteome</keyword>
<feature type="transmembrane region" description="Helical" evidence="7">
    <location>
        <begin position="127"/>
        <end position="146"/>
    </location>
</feature>
<evidence type="ECO:0000313" key="9">
    <source>
        <dbReference type="EMBL" id="KAK4044302.1"/>
    </source>
</evidence>
<feature type="transmembrane region" description="Helical" evidence="7">
    <location>
        <begin position="325"/>
        <end position="346"/>
    </location>
</feature>
<evidence type="ECO:0000256" key="4">
    <source>
        <dbReference type="ARBA" id="ARBA00022989"/>
    </source>
</evidence>
<feature type="transmembrane region" description="Helical" evidence="7">
    <location>
        <begin position="185"/>
        <end position="207"/>
    </location>
</feature>
<sequence length="500" mass="53700">MSSSTSSTIPGLNSGHDGALAEPKVESSSSEGDGGDVIDWEGDQDPECPYNWPRRKIVTNSTILSILTFLIPLSSSIIAPGVPELMVEFHNTSQILAAFVVSVFVIGLAVGPLLLSPLSEIYGRLIIYHVAMVGFVAFTIACALAPSLESLIVFRLLQGALGSCFVTNAGASIADMVPSHRRGTYLAAVSAGTLLGPIIGPVIAGFLNDARGWRWIFWLVTIVGGAAGLAMLALGRETYHPLILQRKVDRLRKLTGNPKLRHRLDDGLTPAARLRRGIVRPVRLFWTPIGIVCALYMTVVYGYLYLMFSSVTTVFQDQYNIRGKLSGLVFLGLGIGNLIGMVLTSVTTDRAIKNRIANGAAGPEAVPPEVRLTLTPYGSVLLPAGLFIYGWTAQYKVHWIIPIIGMAVMGVGNMIIFLSISLYLIDCYGIYSASALAANTVVRSIGGGVLPLAGLRMFSALGIGWGTSLLGFIAVAMIPIPVLILRYGERLRRRQDMTNL</sequence>
<feature type="domain" description="Major facilitator superfamily (MFS) profile" evidence="8">
    <location>
        <begin position="60"/>
        <end position="494"/>
    </location>
</feature>
<dbReference type="InterPro" id="IPR020846">
    <property type="entry name" value="MFS_dom"/>
</dbReference>
<comment type="similarity">
    <text evidence="2">Belongs to the major facilitator superfamily.</text>
</comment>
<keyword evidence="4 7" id="KW-1133">Transmembrane helix</keyword>
<organism evidence="9 10">
    <name type="scientific">Parachaetomium inaequale</name>
    <dbReference type="NCBI Taxonomy" id="2588326"/>
    <lineage>
        <taxon>Eukaryota</taxon>
        <taxon>Fungi</taxon>
        <taxon>Dikarya</taxon>
        <taxon>Ascomycota</taxon>
        <taxon>Pezizomycotina</taxon>
        <taxon>Sordariomycetes</taxon>
        <taxon>Sordariomycetidae</taxon>
        <taxon>Sordariales</taxon>
        <taxon>Chaetomiaceae</taxon>
        <taxon>Parachaetomium</taxon>
    </lineage>
</organism>
<dbReference type="EMBL" id="MU854320">
    <property type="protein sequence ID" value="KAK4044302.1"/>
    <property type="molecule type" value="Genomic_DNA"/>
</dbReference>
<dbReference type="SUPFAM" id="SSF103473">
    <property type="entry name" value="MFS general substrate transporter"/>
    <property type="match status" value="1"/>
</dbReference>
<evidence type="ECO:0000256" key="1">
    <source>
        <dbReference type="ARBA" id="ARBA00004141"/>
    </source>
</evidence>
<evidence type="ECO:0000259" key="8">
    <source>
        <dbReference type="PROSITE" id="PS50850"/>
    </source>
</evidence>
<feature type="transmembrane region" description="Helical" evidence="7">
    <location>
        <begin position="436"/>
        <end position="457"/>
    </location>
</feature>
<feature type="transmembrane region" description="Helical" evidence="7">
    <location>
        <begin position="463"/>
        <end position="485"/>
    </location>
</feature>
<feature type="transmembrane region" description="Helical" evidence="7">
    <location>
        <begin position="152"/>
        <end position="173"/>
    </location>
</feature>
<feature type="transmembrane region" description="Helical" evidence="7">
    <location>
        <begin position="63"/>
        <end position="83"/>
    </location>
</feature>
<dbReference type="GO" id="GO:0022857">
    <property type="term" value="F:transmembrane transporter activity"/>
    <property type="evidence" value="ECO:0007669"/>
    <property type="project" value="InterPro"/>
</dbReference>